<organism evidence="2 3">
    <name type="scientific">Deinococcus yavapaiensis KR-236</name>
    <dbReference type="NCBI Taxonomy" id="694435"/>
    <lineage>
        <taxon>Bacteria</taxon>
        <taxon>Thermotogati</taxon>
        <taxon>Deinococcota</taxon>
        <taxon>Deinococci</taxon>
        <taxon>Deinococcales</taxon>
        <taxon>Deinococcaceae</taxon>
        <taxon>Deinococcus</taxon>
    </lineage>
</organism>
<sequence length="106" mass="11626">MISCPRFSRTTSVLTPEVSAPTERDGALTDAFQRRSAPRTLDVPAGENIAFVGAGKALPPSLSIGFLRLTAERILLDRRNVVMDRGRRVHVGRAVRLAEVRREDAS</sequence>
<reference evidence="2 3" key="1">
    <citation type="submission" date="2018-06" db="EMBL/GenBank/DDBJ databases">
        <title>Genomic Encyclopedia of Type Strains, Phase IV (KMG-IV): sequencing the most valuable type-strain genomes for metagenomic binning, comparative biology and taxonomic classification.</title>
        <authorList>
            <person name="Goeker M."/>
        </authorList>
    </citation>
    <scope>NUCLEOTIDE SEQUENCE [LARGE SCALE GENOMIC DNA]</scope>
    <source>
        <strain evidence="2 3">DSM 18048</strain>
    </source>
</reference>
<accession>A0A318S5Z7</accession>
<evidence type="ECO:0000313" key="2">
    <source>
        <dbReference type="EMBL" id="PYE53130.1"/>
    </source>
</evidence>
<evidence type="ECO:0000256" key="1">
    <source>
        <dbReference type="SAM" id="MobiDB-lite"/>
    </source>
</evidence>
<feature type="region of interest" description="Disordered" evidence="1">
    <location>
        <begin position="1"/>
        <end position="29"/>
    </location>
</feature>
<dbReference type="Proteomes" id="UP000248326">
    <property type="component" value="Unassembled WGS sequence"/>
</dbReference>
<dbReference type="AlphaFoldDB" id="A0A318S5Z7"/>
<keyword evidence="3" id="KW-1185">Reference proteome</keyword>
<protein>
    <submittedName>
        <fullName evidence="2">Uncharacterized protein</fullName>
    </submittedName>
</protein>
<comment type="caution">
    <text evidence="2">The sequence shown here is derived from an EMBL/GenBank/DDBJ whole genome shotgun (WGS) entry which is preliminary data.</text>
</comment>
<proteinExistence type="predicted"/>
<gene>
    <name evidence="2" type="ORF">DES52_110114</name>
</gene>
<dbReference type="EMBL" id="QJSX01000010">
    <property type="protein sequence ID" value="PYE53130.1"/>
    <property type="molecule type" value="Genomic_DNA"/>
</dbReference>
<evidence type="ECO:0000313" key="3">
    <source>
        <dbReference type="Proteomes" id="UP000248326"/>
    </source>
</evidence>
<name>A0A318S5Z7_9DEIO</name>